<proteinExistence type="predicted"/>
<keyword evidence="1" id="KW-0472">Membrane</keyword>
<protein>
    <submittedName>
        <fullName evidence="2">MFS transporter</fullName>
    </submittedName>
</protein>
<dbReference type="EMBL" id="MVIL01000317">
    <property type="protein sequence ID" value="ORB77022.1"/>
    <property type="molecule type" value="Genomic_DNA"/>
</dbReference>
<comment type="caution">
    <text evidence="2">The sequence shown here is derived from an EMBL/GenBank/DDBJ whole genome shotgun (WGS) entry which is preliminary data.</text>
</comment>
<keyword evidence="1" id="KW-1133">Transmembrane helix</keyword>
<dbReference type="SUPFAM" id="SSF103473">
    <property type="entry name" value="MFS general substrate transporter"/>
    <property type="match status" value="1"/>
</dbReference>
<feature type="transmembrane region" description="Helical" evidence="1">
    <location>
        <begin position="50"/>
        <end position="75"/>
    </location>
</feature>
<evidence type="ECO:0000256" key="1">
    <source>
        <dbReference type="SAM" id="Phobius"/>
    </source>
</evidence>
<dbReference type="InterPro" id="IPR036259">
    <property type="entry name" value="MFS_trans_sf"/>
</dbReference>
<organism evidence="2 3">
    <name type="scientific">Mycobacterium timonense</name>
    <dbReference type="NCBI Taxonomy" id="701043"/>
    <lineage>
        <taxon>Bacteria</taxon>
        <taxon>Bacillati</taxon>
        <taxon>Actinomycetota</taxon>
        <taxon>Actinomycetes</taxon>
        <taxon>Mycobacteriales</taxon>
        <taxon>Mycobacteriaceae</taxon>
        <taxon>Mycobacterium</taxon>
        <taxon>Mycobacterium avium complex (MAC)</taxon>
    </lineage>
</organism>
<evidence type="ECO:0000313" key="2">
    <source>
        <dbReference type="EMBL" id="ORB77022.1"/>
    </source>
</evidence>
<feature type="non-terminal residue" evidence="2">
    <location>
        <position position="1"/>
    </location>
</feature>
<reference evidence="2 3" key="1">
    <citation type="submission" date="2017-02" db="EMBL/GenBank/DDBJ databases">
        <title>The new phylogeny of genus Mycobacterium.</title>
        <authorList>
            <person name="Tortoli E."/>
            <person name="Trovato A."/>
            <person name="Cirillo D.M."/>
        </authorList>
    </citation>
    <scope>NUCLEOTIDE SEQUENCE [LARGE SCALE GENOMIC DNA]</scope>
    <source>
        <strain evidence="2 3">CCUG 56329</strain>
    </source>
</reference>
<gene>
    <name evidence="2" type="ORF">BST46_26850</name>
</gene>
<keyword evidence="3" id="KW-1185">Reference proteome</keyword>
<dbReference type="Proteomes" id="UP000192847">
    <property type="component" value="Unassembled WGS sequence"/>
</dbReference>
<evidence type="ECO:0000313" key="3">
    <source>
        <dbReference type="Proteomes" id="UP000192847"/>
    </source>
</evidence>
<accession>A0ABX3TE49</accession>
<sequence>STIVAQMLLMGLGIGLISTPATESIMLVLPPARAGIGSAVNDATRELGSTLGVAIVGSLFSSVFGAHLAGSAFAATGKASMAANSVQTAFGVAANTPELLTAAQNSFLAGLTAACTVIAGLCYAAATAGIIALPGRRFPTPFATTTAVLSSQ</sequence>
<name>A0ABX3TE49_9MYCO</name>
<feature type="transmembrane region" description="Helical" evidence="1">
    <location>
        <begin position="107"/>
        <end position="133"/>
    </location>
</feature>
<feature type="transmembrane region" description="Helical" evidence="1">
    <location>
        <begin position="6"/>
        <end position="29"/>
    </location>
</feature>
<keyword evidence="1" id="KW-0812">Transmembrane</keyword>
<dbReference type="Gene3D" id="1.20.1250.20">
    <property type="entry name" value="MFS general substrate transporter like domains"/>
    <property type="match status" value="1"/>
</dbReference>